<accession>A0A923MLJ0</accession>
<reference evidence="1" key="1">
    <citation type="submission" date="2020-08" db="EMBL/GenBank/DDBJ databases">
        <title>Genome public.</title>
        <authorList>
            <person name="Liu C."/>
            <person name="Sun Q."/>
        </authorList>
    </citation>
    <scope>NUCLEOTIDE SEQUENCE</scope>
    <source>
        <strain evidence="1">BX15</strain>
    </source>
</reference>
<dbReference type="AlphaFoldDB" id="A0A923MLJ0"/>
<comment type="caution">
    <text evidence="1">The sequence shown here is derived from an EMBL/GenBank/DDBJ whole genome shotgun (WGS) entry which is preliminary data.</text>
</comment>
<evidence type="ECO:0000313" key="2">
    <source>
        <dbReference type="Proteomes" id="UP000620327"/>
    </source>
</evidence>
<organism evidence="1 2">
    <name type="scientific">Dysosmobacter segnis</name>
    <dbReference type="NCBI Taxonomy" id="2763042"/>
    <lineage>
        <taxon>Bacteria</taxon>
        <taxon>Bacillati</taxon>
        <taxon>Bacillota</taxon>
        <taxon>Clostridia</taxon>
        <taxon>Eubacteriales</taxon>
        <taxon>Oscillospiraceae</taxon>
        <taxon>Dysosmobacter</taxon>
    </lineage>
</organism>
<name>A0A923MLJ0_9FIRM</name>
<sequence>MRRETYQRGVPGAKWGIWNCSQKEFQFDICEDTPMLAVARLYQKIGDDAKKWRFEPRQLPGKYIAFSSGS</sequence>
<proteinExistence type="predicted"/>
<dbReference type="EMBL" id="JACOQI010000021">
    <property type="protein sequence ID" value="MBC5771744.1"/>
    <property type="molecule type" value="Genomic_DNA"/>
</dbReference>
<gene>
    <name evidence="1" type="ORF">H8Z83_15690</name>
</gene>
<keyword evidence="2" id="KW-1185">Reference proteome</keyword>
<dbReference type="Proteomes" id="UP000620327">
    <property type="component" value="Unassembled WGS sequence"/>
</dbReference>
<protein>
    <submittedName>
        <fullName evidence="1">Uncharacterized protein</fullName>
    </submittedName>
</protein>
<dbReference type="RefSeq" id="WP_187015935.1">
    <property type="nucleotide sequence ID" value="NZ_JACOQI010000021.1"/>
</dbReference>
<evidence type="ECO:0000313" key="1">
    <source>
        <dbReference type="EMBL" id="MBC5771744.1"/>
    </source>
</evidence>